<evidence type="ECO:0000256" key="2">
    <source>
        <dbReference type="ARBA" id="ARBA00022485"/>
    </source>
</evidence>
<dbReference type="Pfam" id="PF08497">
    <property type="entry name" value="Radical_SAM_N"/>
    <property type="match status" value="1"/>
</dbReference>
<evidence type="ECO:0000256" key="4">
    <source>
        <dbReference type="ARBA" id="ARBA00022723"/>
    </source>
</evidence>
<protein>
    <submittedName>
        <fullName evidence="9">Fe-S OXIDOREDUCTASE</fullName>
    </submittedName>
</protein>
<dbReference type="NCBIfam" id="TIGR03904">
    <property type="entry name" value="SAM_YgiQ"/>
    <property type="match status" value="1"/>
</dbReference>
<keyword evidence="3" id="KW-0949">S-adenosyl-L-methionine</keyword>
<comment type="cofactor">
    <cofactor evidence="1">
        <name>[4Fe-4S] cluster</name>
        <dbReference type="ChEBI" id="CHEBI:49883"/>
    </cofactor>
</comment>
<dbReference type="Proteomes" id="UP000257323">
    <property type="component" value="Unassembled WGS sequence"/>
</dbReference>
<keyword evidence="5" id="KW-0408">Iron</keyword>
<evidence type="ECO:0000259" key="8">
    <source>
        <dbReference type="PROSITE" id="PS51918"/>
    </source>
</evidence>
<dbReference type="Gene3D" id="3.80.30.20">
    <property type="entry name" value="tm_1862 like domain"/>
    <property type="match status" value="1"/>
</dbReference>
<dbReference type="Pfam" id="PF04055">
    <property type="entry name" value="Radical_SAM"/>
    <property type="match status" value="1"/>
</dbReference>
<proteinExistence type="predicted"/>
<accession>A0A3E2BQV6</accession>
<dbReference type="CDD" id="cd01335">
    <property type="entry name" value="Radical_SAM"/>
    <property type="match status" value="1"/>
</dbReference>
<keyword evidence="2" id="KW-0004">4Fe-4S</keyword>
<feature type="domain" description="Radical SAM core" evidence="8">
    <location>
        <begin position="262"/>
        <end position="530"/>
    </location>
</feature>
<keyword evidence="6" id="KW-0411">Iron-sulfur</keyword>
<dbReference type="SMART" id="SM00729">
    <property type="entry name" value="Elp3"/>
    <property type="match status" value="1"/>
</dbReference>
<dbReference type="GO" id="GO:0051539">
    <property type="term" value="F:4 iron, 4 sulfur cluster binding"/>
    <property type="evidence" value="ECO:0007669"/>
    <property type="project" value="UniProtKB-KW"/>
</dbReference>
<dbReference type="InterPro" id="IPR013704">
    <property type="entry name" value="UPF0313_N"/>
</dbReference>
<gene>
    <name evidence="9" type="ORF">OP8BY_1050</name>
</gene>
<dbReference type="SFLD" id="SFLDS00029">
    <property type="entry name" value="Radical_SAM"/>
    <property type="match status" value="1"/>
</dbReference>
<dbReference type="SFLD" id="SFLDG01082">
    <property type="entry name" value="B12-binding_domain_containing"/>
    <property type="match status" value="1"/>
</dbReference>
<organism evidence="9 10">
    <name type="scientific">Candidatus Saccharicenans subterraneus</name>
    <dbReference type="NCBI Taxonomy" id="2508984"/>
    <lineage>
        <taxon>Bacteria</taxon>
        <taxon>Candidatus Aminicenantota</taxon>
        <taxon>Candidatus Aminicenantia</taxon>
        <taxon>Candidatus Aminicenantales</taxon>
        <taxon>Candidatus Saccharicenantaceae</taxon>
        <taxon>Candidatus Saccharicenans</taxon>
    </lineage>
</organism>
<feature type="compositionally biased region" description="Basic residues" evidence="7">
    <location>
        <begin position="536"/>
        <end position="553"/>
    </location>
</feature>
<dbReference type="InterPro" id="IPR024560">
    <property type="entry name" value="UPF0313_C"/>
</dbReference>
<evidence type="ECO:0000256" key="5">
    <source>
        <dbReference type="ARBA" id="ARBA00023004"/>
    </source>
</evidence>
<keyword evidence="4" id="KW-0479">Metal-binding</keyword>
<dbReference type="PANTHER" id="PTHR32331:SF0">
    <property type="entry name" value="UPF0313 PROTEIN YGIQ"/>
    <property type="match status" value="1"/>
</dbReference>
<dbReference type="SUPFAM" id="SSF102114">
    <property type="entry name" value="Radical SAM enzymes"/>
    <property type="match status" value="1"/>
</dbReference>
<feature type="region of interest" description="Disordered" evidence="7">
    <location>
        <begin position="530"/>
        <end position="553"/>
    </location>
</feature>
<dbReference type="AlphaFoldDB" id="A0A3E2BQV6"/>
<dbReference type="InterPro" id="IPR058240">
    <property type="entry name" value="rSAM_sf"/>
</dbReference>
<dbReference type="PROSITE" id="PS51918">
    <property type="entry name" value="RADICAL_SAM"/>
    <property type="match status" value="1"/>
</dbReference>
<dbReference type="SFLD" id="SFLDG01069">
    <property type="entry name" value="UPF0313"/>
    <property type="match status" value="1"/>
</dbReference>
<dbReference type="InterPro" id="IPR023404">
    <property type="entry name" value="rSAM_horseshoe"/>
</dbReference>
<reference evidence="9 10" key="1">
    <citation type="submission" date="2018-08" db="EMBL/GenBank/DDBJ databases">
        <title>Genome analysis of the thermophilic bacterium of the candidate phylum Aminicenantes from deep subsurface aquifer revealed its physiology and ecological role.</title>
        <authorList>
            <person name="Kadnikov V.V."/>
            <person name="Mardanov A.V."/>
            <person name="Beletsky A.V."/>
            <person name="Karnachuk O.V."/>
            <person name="Ravin N.V."/>
        </authorList>
    </citation>
    <scope>NUCLEOTIDE SEQUENCE [LARGE SCALE GENOMIC DNA]</scope>
    <source>
        <strain evidence="9">BY38</strain>
    </source>
</reference>
<dbReference type="InterPro" id="IPR022946">
    <property type="entry name" value="UPF0313"/>
</dbReference>
<comment type="caution">
    <text evidence="9">The sequence shown here is derived from an EMBL/GenBank/DDBJ whole genome shotgun (WGS) entry which is preliminary data.</text>
</comment>
<dbReference type="InterPro" id="IPR007197">
    <property type="entry name" value="rSAM"/>
</dbReference>
<dbReference type="Pfam" id="PF11842">
    <property type="entry name" value="DUF3362"/>
    <property type="match status" value="1"/>
</dbReference>
<evidence type="ECO:0000256" key="7">
    <source>
        <dbReference type="SAM" id="MobiDB-lite"/>
    </source>
</evidence>
<evidence type="ECO:0000256" key="1">
    <source>
        <dbReference type="ARBA" id="ARBA00001966"/>
    </source>
</evidence>
<dbReference type="PROSITE" id="PS01278">
    <property type="entry name" value="MTTASE_RADICAL"/>
    <property type="match status" value="1"/>
</dbReference>
<dbReference type="InterPro" id="IPR020612">
    <property type="entry name" value="Methylthiotransferase_CS"/>
</dbReference>
<dbReference type="GO" id="GO:0046872">
    <property type="term" value="F:metal ion binding"/>
    <property type="evidence" value="ECO:0007669"/>
    <property type="project" value="UniProtKB-KW"/>
</dbReference>
<name>A0A3E2BQV6_9BACT</name>
<evidence type="ECO:0000256" key="6">
    <source>
        <dbReference type="ARBA" id="ARBA00023014"/>
    </source>
</evidence>
<dbReference type="EMBL" id="QUAH01000001">
    <property type="protein sequence ID" value="RFT17108.1"/>
    <property type="molecule type" value="Genomic_DNA"/>
</dbReference>
<dbReference type="GO" id="GO:0003824">
    <property type="term" value="F:catalytic activity"/>
    <property type="evidence" value="ECO:0007669"/>
    <property type="project" value="InterPro"/>
</dbReference>
<dbReference type="InterPro" id="IPR006638">
    <property type="entry name" value="Elp3/MiaA/NifB-like_rSAM"/>
</dbReference>
<evidence type="ECO:0000313" key="9">
    <source>
        <dbReference type="EMBL" id="RFT17108.1"/>
    </source>
</evidence>
<evidence type="ECO:0000256" key="3">
    <source>
        <dbReference type="ARBA" id="ARBA00022691"/>
    </source>
</evidence>
<sequence>MIALQGKGFDVILVSGDPYADHPLSPVGVIARVLEAKGYKVGIIEKPDWTSDHDFLKLGRPRLFFGVTSGSIDSCLANYTPLLRRREKDEHAPYSSGKPDRAVVVYCNRIKKLFPGMPIVIGGIEASLRRFAHYDYWENRVRRSILLDSRADILVYGPGELQVLEIAGRLDSGQALEGIHGTAIISRELPPGFEEIPSYEEVSSDPEKFIQAQRALANYRSLAQKHANRYVLQYPMPEYTPEILDWIYGLPFTRQIPADYPELEMGKFSVVTHRGCVGRCSFCSLSLHQGDRIVSRSEDSILEEIRRLTRHPDFKGYIDDLGGPTANMYGMDCQRCQRGFCLTCKRLDRSHRRLINLLRRARQIPGVKKVFVRSGIRYDLALESPEYVRELTEHHVSGLLKIAPEHVSPAVLRLMNKSEVPVEKFRQLFLKLTGERRQHLKYYFMVAHPGTTMKEARELAAYIKKLSAQGEKPVEGVQIFTPTPMTRSTCMYYTGKDPETGQPVHVPRTFEEKKAQKRLIQEYLSQVAGDSERFKGRPGVRARRKQSGGRRGG</sequence>
<evidence type="ECO:0000313" key="10">
    <source>
        <dbReference type="Proteomes" id="UP000257323"/>
    </source>
</evidence>
<dbReference type="PANTHER" id="PTHR32331">
    <property type="entry name" value="UPF0313 PROTEIN YGIQ"/>
    <property type="match status" value="1"/>
</dbReference>